<sequence length="415" mass="46602">MQVNNFIQHRIAFSLLSLKTYLQHYVHNSSFMISVIPFVNDPQPKFEQLAVSTGSTAPTIKFPKCPVNIPHMNHDEKDHQVWKISEDPNAQKLALKWQANVVLSLSSLRVLTNNFSPYNEEWEMPMVVKMIQGRKVVFIDKAFISKSLTARERNHIYYKHNIKNFLKSNGAVNPQTRTAKEVLVNTKPFVGGEVPDNGEIPVSREKPVLGKTPDLGETPVIEKAPDLGETPKEKNKRKLEIHSPIKSQSETNEDEAEENNQNFNNSNKPLESSKLGNLSGSDTTEDLTDSIPLANETESIKSPAAHASIVKIEYVDPEADATKNDIASPPEFSDVDSDGCGLTIDDEDYFDLPIPQLDGANDKKKKNPTRNSRRNRKQGVETKEIPKVEKSQPTKLSFLSAPVNTDVWQNTFSQF</sequence>
<name>F6T377_CIOIN</name>
<dbReference type="STRING" id="7719.ENSCINP00000000411"/>
<evidence type="ECO:0000313" key="3">
    <source>
        <dbReference type="Proteomes" id="UP000008144"/>
    </source>
</evidence>
<dbReference type="PANTHER" id="PTHR14633:SF3">
    <property type="entry name" value="LITTLE ELONGATION COMPLEX SUBUNIT 2"/>
    <property type="match status" value="1"/>
</dbReference>
<reference evidence="2" key="2">
    <citation type="journal article" date="2008" name="Genome Biol.">
        <title>Improved genome assembly and evidence-based global gene model set for the chordate Ciona intestinalis: new insight into intron and operon populations.</title>
        <authorList>
            <person name="Satou Y."/>
            <person name="Mineta K."/>
            <person name="Ogasawara M."/>
            <person name="Sasakura Y."/>
            <person name="Shoguchi E."/>
            <person name="Ueno K."/>
            <person name="Yamada L."/>
            <person name="Matsumoto J."/>
            <person name="Wasserscheid J."/>
            <person name="Dewar K."/>
            <person name="Wiley G.B."/>
            <person name="Macmil S.L."/>
            <person name="Roe B.A."/>
            <person name="Zeller R.W."/>
            <person name="Hastings K.E."/>
            <person name="Lemaire P."/>
            <person name="Lindquist E."/>
            <person name="Endo T."/>
            <person name="Hotta K."/>
            <person name="Inaba K."/>
        </authorList>
    </citation>
    <scope>NUCLEOTIDE SEQUENCE [LARGE SCALE GENOMIC DNA]</scope>
    <source>
        <strain evidence="2">wild type</strain>
    </source>
</reference>
<feature type="region of interest" description="Disordered" evidence="1">
    <location>
        <begin position="321"/>
        <end position="400"/>
    </location>
</feature>
<feature type="compositionally biased region" description="Basic and acidic residues" evidence="1">
    <location>
        <begin position="223"/>
        <end position="243"/>
    </location>
</feature>
<reference evidence="2" key="3">
    <citation type="submission" date="2025-08" db="UniProtKB">
        <authorList>
            <consortium name="Ensembl"/>
        </authorList>
    </citation>
    <scope>IDENTIFICATION</scope>
</reference>
<proteinExistence type="predicted"/>
<reference evidence="2" key="4">
    <citation type="submission" date="2025-09" db="UniProtKB">
        <authorList>
            <consortium name="Ensembl"/>
        </authorList>
    </citation>
    <scope>IDENTIFICATION</scope>
</reference>
<evidence type="ECO:0000256" key="1">
    <source>
        <dbReference type="SAM" id="MobiDB-lite"/>
    </source>
</evidence>
<reference evidence="3" key="1">
    <citation type="journal article" date="2002" name="Science">
        <title>The draft genome of Ciona intestinalis: insights into chordate and vertebrate origins.</title>
        <authorList>
            <person name="Dehal P."/>
            <person name="Satou Y."/>
            <person name="Campbell R.K."/>
            <person name="Chapman J."/>
            <person name="Degnan B."/>
            <person name="De Tomaso A."/>
            <person name="Davidson B."/>
            <person name="Di Gregorio A."/>
            <person name="Gelpke M."/>
            <person name="Goodstein D.M."/>
            <person name="Harafuji N."/>
            <person name="Hastings K.E."/>
            <person name="Ho I."/>
            <person name="Hotta K."/>
            <person name="Huang W."/>
            <person name="Kawashima T."/>
            <person name="Lemaire P."/>
            <person name="Martinez D."/>
            <person name="Meinertzhagen I.A."/>
            <person name="Necula S."/>
            <person name="Nonaka M."/>
            <person name="Putnam N."/>
            <person name="Rash S."/>
            <person name="Saiga H."/>
            <person name="Satake M."/>
            <person name="Terry A."/>
            <person name="Yamada L."/>
            <person name="Wang H.G."/>
            <person name="Awazu S."/>
            <person name="Azumi K."/>
            <person name="Boore J."/>
            <person name="Branno M."/>
            <person name="Chin-Bow S."/>
            <person name="DeSantis R."/>
            <person name="Doyle S."/>
            <person name="Francino P."/>
            <person name="Keys D.N."/>
            <person name="Haga S."/>
            <person name="Hayashi H."/>
            <person name="Hino K."/>
            <person name="Imai K.S."/>
            <person name="Inaba K."/>
            <person name="Kano S."/>
            <person name="Kobayashi K."/>
            <person name="Kobayashi M."/>
            <person name="Lee B.I."/>
            <person name="Makabe K.W."/>
            <person name="Manohar C."/>
            <person name="Matassi G."/>
            <person name="Medina M."/>
            <person name="Mochizuki Y."/>
            <person name="Mount S."/>
            <person name="Morishita T."/>
            <person name="Miura S."/>
            <person name="Nakayama A."/>
            <person name="Nishizaka S."/>
            <person name="Nomoto H."/>
            <person name="Ohta F."/>
            <person name="Oishi K."/>
            <person name="Rigoutsos I."/>
            <person name="Sano M."/>
            <person name="Sasaki A."/>
            <person name="Sasakura Y."/>
            <person name="Shoguchi E."/>
            <person name="Shin-i T."/>
            <person name="Spagnuolo A."/>
            <person name="Stainier D."/>
            <person name="Suzuki M.M."/>
            <person name="Tassy O."/>
            <person name="Takatori N."/>
            <person name="Tokuoka M."/>
            <person name="Yagi K."/>
            <person name="Yoshizaki F."/>
            <person name="Wada S."/>
            <person name="Zhang C."/>
            <person name="Hyatt P.D."/>
            <person name="Larimer F."/>
            <person name="Detter C."/>
            <person name="Doggett N."/>
            <person name="Glavina T."/>
            <person name="Hawkins T."/>
            <person name="Richardson P."/>
            <person name="Lucas S."/>
            <person name="Kohara Y."/>
            <person name="Levine M."/>
            <person name="Satoh N."/>
            <person name="Rokhsar D.S."/>
        </authorList>
    </citation>
    <scope>NUCLEOTIDE SEQUENCE [LARGE SCALE GENOMIC DNA]</scope>
</reference>
<evidence type="ECO:0000313" key="2">
    <source>
        <dbReference type="Ensembl" id="ENSCINP00000000411.3"/>
    </source>
</evidence>
<dbReference type="Ensembl" id="ENSCINT00000000411.3">
    <property type="protein sequence ID" value="ENSCINP00000000411.3"/>
    <property type="gene ID" value="ENSCING00000000231.3"/>
</dbReference>
<feature type="compositionally biased region" description="Polar residues" evidence="1">
    <location>
        <begin position="268"/>
        <end position="282"/>
    </location>
</feature>
<organism evidence="2 3">
    <name type="scientific">Ciona intestinalis</name>
    <name type="common">Transparent sea squirt</name>
    <name type="synonym">Ascidia intestinalis</name>
    <dbReference type="NCBI Taxonomy" id="7719"/>
    <lineage>
        <taxon>Eukaryota</taxon>
        <taxon>Metazoa</taxon>
        <taxon>Chordata</taxon>
        <taxon>Tunicata</taxon>
        <taxon>Ascidiacea</taxon>
        <taxon>Phlebobranchia</taxon>
        <taxon>Cionidae</taxon>
        <taxon>Ciona</taxon>
    </lineage>
</organism>
<feature type="compositionally biased region" description="Basic residues" evidence="1">
    <location>
        <begin position="363"/>
        <end position="377"/>
    </location>
</feature>
<dbReference type="AlphaFoldDB" id="F6T377"/>
<dbReference type="PANTHER" id="PTHR14633">
    <property type="entry name" value="LITTLE ELONGATION COMPLEX SUBUNIT 2"/>
    <property type="match status" value="1"/>
</dbReference>
<dbReference type="Proteomes" id="UP000008144">
    <property type="component" value="Chromosome 8"/>
</dbReference>
<protein>
    <submittedName>
        <fullName evidence="2">Uncharacterized protein</fullName>
    </submittedName>
</protein>
<dbReference type="EMBL" id="EAAA01002591">
    <property type="status" value="NOT_ANNOTATED_CDS"/>
    <property type="molecule type" value="Genomic_DNA"/>
</dbReference>
<keyword evidence="3" id="KW-1185">Reference proteome</keyword>
<feature type="compositionally biased region" description="Basic and acidic residues" evidence="1">
    <location>
        <begin position="378"/>
        <end position="392"/>
    </location>
</feature>
<accession>F6T377</accession>
<dbReference type="GeneTree" id="ENSGT00390000006883"/>
<feature type="region of interest" description="Disordered" evidence="1">
    <location>
        <begin position="188"/>
        <end position="306"/>
    </location>
</feature>
<dbReference type="HOGENOM" id="CLU_663145_0_0_1"/>
<dbReference type="InParanoid" id="F6T377"/>